<reference evidence="9 10" key="1">
    <citation type="submission" date="2016-12" db="EMBL/GenBank/DDBJ databases">
        <title>Draft genome sequences of strains Salinicola socius SMB35, Salinicola sp. MH3R3-1 and Chromohalobacter sp. SMB17 from the Verkhnekamsk potash mining region of Russia.</title>
        <authorList>
            <person name="Mavrodi D.V."/>
            <person name="Olsson B.E."/>
            <person name="Korsakova E.S."/>
            <person name="Pyankova A."/>
            <person name="Mavrodi O.V."/>
            <person name="Plotnikova E.G."/>
        </authorList>
    </citation>
    <scope>NUCLEOTIDE SEQUENCE [LARGE SCALE GENOMIC DNA]</scope>
    <source>
        <strain evidence="9 10">SMB35</strain>
    </source>
</reference>
<dbReference type="OrthoDB" id="9807740at2"/>
<comment type="similarity">
    <text evidence="1 8">Belongs to the endoribonuclease YbeY family.</text>
</comment>
<evidence type="ECO:0000256" key="5">
    <source>
        <dbReference type="ARBA" id="ARBA00022759"/>
    </source>
</evidence>
<dbReference type="HAMAP" id="MF_00009">
    <property type="entry name" value="Endoribonucl_YbeY"/>
    <property type="match status" value="1"/>
</dbReference>
<proteinExistence type="inferred from homology"/>
<evidence type="ECO:0000256" key="3">
    <source>
        <dbReference type="ARBA" id="ARBA00022722"/>
    </source>
</evidence>
<keyword evidence="10" id="KW-1185">Reference proteome</keyword>
<protein>
    <recommendedName>
        <fullName evidence="8">Endoribonuclease YbeY</fullName>
        <ecNumber evidence="8">3.1.-.-</ecNumber>
    </recommendedName>
</protein>
<feature type="binding site" evidence="8">
    <location>
        <position position="126"/>
    </location>
    <ligand>
        <name>Zn(2+)</name>
        <dbReference type="ChEBI" id="CHEBI:29105"/>
        <note>catalytic</note>
    </ligand>
</feature>
<dbReference type="RefSeq" id="WP_075569325.1">
    <property type="nucleotide sequence ID" value="NZ_MSDO01000006.1"/>
</dbReference>
<keyword evidence="7 8" id="KW-0862">Zinc</keyword>
<dbReference type="EMBL" id="MSDO01000006">
    <property type="protein sequence ID" value="OLO05005.1"/>
    <property type="molecule type" value="Genomic_DNA"/>
</dbReference>
<dbReference type="STRING" id="404433.BTW07_06285"/>
<dbReference type="Gene3D" id="3.40.390.30">
    <property type="entry name" value="Metalloproteases ('zincins'), catalytic domain"/>
    <property type="match status" value="1"/>
</dbReference>
<dbReference type="Pfam" id="PF02130">
    <property type="entry name" value="YbeY"/>
    <property type="match status" value="1"/>
</dbReference>
<name>A0A1Q8SU74_9GAMM</name>
<dbReference type="InterPro" id="IPR002036">
    <property type="entry name" value="YbeY"/>
</dbReference>
<evidence type="ECO:0000256" key="4">
    <source>
        <dbReference type="ARBA" id="ARBA00022723"/>
    </source>
</evidence>
<sequence>MSPEIDRQVVISAAAEVALPTRADLEAWVGAVLEREGDARHELTIRFVEREESRQLNRDYRGKDKPTNVLSFPFETPPGLELPLLGDLVICHDIVVDEAREQRKSTHDHYAHLVIHGCLHLLGYDHIDDQEAEQMESLERTLLTQFGIADPYRLVDPESDA</sequence>
<organism evidence="9 10">
    <name type="scientific">Salinicola socius</name>
    <dbReference type="NCBI Taxonomy" id="404433"/>
    <lineage>
        <taxon>Bacteria</taxon>
        <taxon>Pseudomonadati</taxon>
        <taxon>Pseudomonadota</taxon>
        <taxon>Gammaproteobacteria</taxon>
        <taxon>Oceanospirillales</taxon>
        <taxon>Halomonadaceae</taxon>
        <taxon>Salinicola</taxon>
    </lineage>
</organism>
<keyword evidence="2 8" id="KW-0690">Ribosome biogenesis</keyword>
<keyword evidence="8" id="KW-0698">rRNA processing</keyword>
<comment type="subcellular location">
    <subcellularLocation>
        <location evidence="8">Cytoplasm</location>
    </subcellularLocation>
</comment>
<dbReference type="EC" id="3.1.-.-" evidence="8"/>
<evidence type="ECO:0000256" key="1">
    <source>
        <dbReference type="ARBA" id="ARBA00010875"/>
    </source>
</evidence>
<evidence type="ECO:0000256" key="8">
    <source>
        <dbReference type="HAMAP-Rule" id="MF_00009"/>
    </source>
</evidence>
<evidence type="ECO:0000256" key="7">
    <source>
        <dbReference type="ARBA" id="ARBA00022833"/>
    </source>
</evidence>
<keyword evidence="3 8" id="KW-0540">Nuclease</keyword>
<dbReference type="Proteomes" id="UP000186878">
    <property type="component" value="Unassembled WGS sequence"/>
</dbReference>
<keyword evidence="8" id="KW-0963">Cytoplasm</keyword>
<dbReference type="AlphaFoldDB" id="A0A1Q8SU74"/>
<comment type="caution">
    <text evidence="9">The sequence shown here is derived from an EMBL/GenBank/DDBJ whole genome shotgun (WGS) entry which is preliminary data.</text>
</comment>
<dbReference type="PROSITE" id="PS01306">
    <property type="entry name" value="UPF0054"/>
    <property type="match status" value="1"/>
</dbReference>
<evidence type="ECO:0000256" key="6">
    <source>
        <dbReference type="ARBA" id="ARBA00022801"/>
    </source>
</evidence>
<evidence type="ECO:0000256" key="2">
    <source>
        <dbReference type="ARBA" id="ARBA00022517"/>
    </source>
</evidence>
<accession>A0A1Q8SU74</accession>
<comment type="cofactor">
    <cofactor evidence="8">
        <name>Zn(2+)</name>
        <dbReference type="ChEBI" id="CHEBI:29105"/>
    </cofactor>
    <text evidence="8">Binds 1 zinc ion.</text>
</comment>
<keyword evidence="5 8" id="KW-0255">Endonuclease</keyword>
<dbReference type="GO" id="GO:0004521">
    <property type="term" value="F:RNA endonuclease activity"/>
    <property type="evidence" value="ECO:0007669"/>
    <property type="project" value="UniProtKB-UniRule"/>
</dbReference>
<keyword evidence="4 8" id="KW-0479">Metal-binding</keyword>
<evidence type="ECO:0000313" key="10">
    <source>
        <dbReference type="Proteomes" id="UP000186878"/>
    </source>
</evidence>
<dbReference type="InterPro" id="IPR020549">
    <property type="entry name" value="YbeY_CS"/>
</dbReference>
<dbReference type="GO" id="GO:0008270">
    <property type="term" value="F:zinc ion binding"/>
    <property type="evidence" value="ECO:0007669"/>
    <property type="project" value="UniProtKB-UniRule"/>
</dbReference>
<dbReference type="SUPFAM" id="SSF55486">
    <property type="entry name" value="Metalloproteases ('zincins'), catalytic domain"/>
    <property type="match status" value="1"/>
</dbReference>
<dbReference type="InterPro" id="IPR023091">
    <property type="entry name" value="MetalPrtase_cat_dom_sf_prd"/>
</dbReference>
<dbReference type="PANTHER" id="PTHR46986">
    <property type="entry name" value="ENDORIBONUCLEASE YBEY, CHLOROPLASTIC"/>
    <property type="match status" value="1"/>
</dbReference>
<dbReference type="GO" id="GO:0006364">
    <property type="term" value="P:rRNA processing"/>
    <property type="evidence" value="ECO:0007669"/>
    <property type="project" value="UniProtKB-UniRule"/>
</dbReference>
<dbReference type="GO" id="GO:0005737">
    <property type="term" value="C:cytoplasm"/>
    <property type="evidence" value="ECO:0007669"/>
    <property type="project" value="UniProtKB-SubCell"/>
</dbReference>
<dbReference type="GO" id="GO:0004222">
    <property type="term" value="F:metalloendopeptidase activity"/>
    <property type="evidence" value="ECO:0007669"/>
    <property type="project" value="InterPro"/>
</dbReference>
<keyword evidence="6 8" id="KW-0378">Hydrolase</keyword>
<comment type="function">
    <text evidence="8">Single strand-specific metallo-endoribonuclease involved in late-stage 70S ribosome quality control and in maturation of the 3' terminus of the 16S rRNA.</text>
</comment>
<feature type="binding site" evidence="8">
    <location>
        <position position="116"/>
    </location>
    <ligand>
        <name>Zn(2+)</name>
        <dbReference type="ChEBI" id="CHEBI:29105"/>
        <note>catalytic</note>
    </ligand>
</feature>
<gene>
    <name evidence="8" type="primary">ybeY</name>
    <name evidence="9" type="ORF">BTW07_06285</name>
</gene>
<dbReference type="PANTHER" id="PTHR46986:SF1">
    <property type="entry name" value="ENDORIBONUCLEASE YBEY, CHLOROPLASTIC"/>
    <property type="match status" value="1"/>
</dbReference>
<feature type="binding site" evidence="8">
    <location>
        <position position="120"/>
    </location>
    <ligand>
        <name>Zn(2+)</name>
        <dbReference type="ChEBI" id="CHEBI:29105"/>
        <note>catalytic</note>
    </ligand>
</feature>
<dbReference type="NCBIfam" id="TIGR00043">
    <property type="entry name" value="rRNA maturation RNase YbeY"/>
    <property type="match status" value="1"/>
</dbReference>
<evidence type="ECO:0000313" key="9">
    <source>
        <dbReference type="EMBL" id="OLO05005.1"/>
    </source>
</evidence>